<evidence type="ECO:0000313" key="2">
    <source>
        <dbReference type="Proteomes" id="UP000242715"/>
    </source>
</evidence>
<proteinExistence type="predicted"/>
<reference evidence="2" key="1">
    <citation type="journal article" date="2017" name="Front. Plant Sci.">
        <title>Climate Clever Clovers: New Paradigm to Reduce the Environmental Footprint of Ruminants by Breeding Low Methanogenic Forages Utilizing Haplotype Variation.</title>
        <authorList>
            <person name="Kaur P."/>
            <person name="Appels R."/>
            <person name="Bayer P.E."/>
            <person name="Keeble-Gagnere G."/>
            <person name="Wang J."/>
            <person name="Hirakawa H."/>
            <person name="Shirasawa K."/>
            <person name="Vercoe P."/>
            <person name="Stefanova K."/>
            <person name="Durmic Z."/>
            <person name="Nichols P."/>
            <person name="Revell C."/>
            <person name="Isobe S.N."/>
            <person name="Edwards D."/>
            <person name="Erskine W."/>
        </authorList>
    </citation>
    <scope>NUCLEOTIDE SEQUENCE [LARGE SCALE GENOMIC DNA]</scope>
    <source>
        <strain evidence="2">cv. Daliak</strain>
    </source>
</reference>
<evidence type="ECO:0000313" key="1">
    <source>
        <dbReference type="EMBL" id="GAU24829.1"/>
    </source>
</evidence>
<dbReference type="Proteomes" id="UP000242715">
    <property type="component" value="Unassembled WGS sequence"/>
</dbReference>
<protein>
    <submittedName>
        <fullName evidence="1">Uncharacterized protein</fullName>
    </submittedName>
</protein>
<gene>
    <name evidence="1" type="ORF">TSUD_157430</name>
</gene>
<dbReference type="EMBL" id="DF973297">
    <property type="protein sequence ID" value="GAU24829.1"/>
    <property type="molecule type" value="Genomic_DNA"/>
</dbReference>
<accession>A0A2Z6N095</accession>
<keyword evidence="2" id="KW-1185">Reference proteome</keyword>
<sequence>MLERGYCGATVEHLVRRQSDHNPLSVADPRSPMLRGSDGKGLHMVSWKRMIKHKNGGLGVRMVRHQNTHTQFFVWPVFKVARPTRAVLKGWACQFQIFPSRSNGVVVDGSVLTDSGLAGFGRLVRDQTGHLQGFCGSLDYLAKMGVNCGMRLRVMQEIPPDLSSILLADSLGVSSPRPSFSFWLYFFSQDIFIRILKSSASEYKLKPTNTQRLLTTPIGLSAKNLVSLKQDLRIKSCEWKTK</sequence>
<name>A0A2Z6N095_TRISU</name>
<organism evidence="1 2">
    <name type="scientific">Trifolium subterraneum</name>
    <name type="common">Subterranean clover</name>
    <dbReference type="NCBI Taxonomy" id="3900"/>
    <lineage>
        <taxon>Eukaryota</taxon>
        <taxon>Viridiplantae</taxon>
        <taxon>Streptophyta</taxon>
        <taxon>Embryophyta</taxon>
        <taxon>Tracheophyta</taxon>
        <taxon>Spermatophyta</taxon>
        <taxon>Magnoliopsida</taxon>
        <taxon>eudicotyledons</taxon>
        <taxon>Gunneridae</taxon>
        <taxon>Pentapetalae</taxon>
        <taxon>rosids</taxon>
        <taxon>fabids</taxon>
        <taxon>Fabales</taxon>
        <taxon>Fabaceae</taxon>
        <taxon>Papilionoideae</taxon>
        <taxon>50 kb inversion clade</taxon>
        <taxon>NPAAA clade</taxon>
        <taxon>Hologalegina</taxon>
        <taxon>IRL clade</taxon>
        <taxon>Trifolieae</taxon>
        <taxon>Trifolium</taxon>
    </lineage>
</organism>
<dbReference type="AlphaFoldDB" id="A0A2Z6N095"/>